<accession>A0A2P2C5S1</accession>
<dbReference type="Pfam" id="PF18899">
    <property type="entry name" value="DUF5655"/>
    <property type="match status" value="1"/>
</dbReference>
<dbReference type="EMBL" id="CZKA01000035">
    <property type="protein sequence ID" value="CUR57350.1"/>
    <property type="molecule type" value="Genomic_DNA"/>
</dbReference>
<organism evidence="2">
    <name type="scientific">metagenome</name>
    <dbReference type="NCBI Taxonomy" id="256318"/>
    <lineage>
        <taxon>unclassified sequences</taxon>
        <taxon>metagenomes</taxon>
    </lineage>
</organism>
<name>A0A2P2C5S1_9ZZZZ</name>
<dbReference type="InterPro" id="IPR043714">
    <property type="entry name" value="DUF5655"/>
</dbReference>
<evidence type="ECO:0000313" key="2">
    <source>
        <dbReference type="EMBL" id="CUR57350.1"/>
    </source>
</evidence>
<sequence length="124" mass="13998">MDSQVDGGTPDDVFDGHPDALMLYEQVRDAVATIGEADVRVTKSQVAFRRRRGFAYVWRPGRYVKSDVPAVLSIALSHEVCSHRIKSVAHPSANVWMHHIELHTATQIDDEVRRWLAEAYEDAV</sequence>
<gene>
    <name evidence="2" type="ORF">NOCA2400015</name>
</gene>
<protein>
    <recommendedName>
        <fullName evidence="1">DUF5655 domain-containing protein</fullName>
    </recommendedName>
</protein>
<feature type="domain" description="DUF5655" evidence="1">
    <location>
        <begin position="11"/>
        <end position="122"/>
    </location>
</feature>
<dbReference type="AlphaFoldDB" id="A0A2P2C5S1"/>
<reference evidence="2" key="1">
    <citation type="submission" date="2015-08" db="EMBL/GenBank/DDBJ databases">
        <authorList>
            <person name="Babu N.S."/>
            <person name="Beckwith C.J."/>
            <person name="Beseler K.G."/>
            <person name="Brison A."/>
            <person name="Carone J.V."/>
            <person name="Caskin T.P."/>
            <person name="Diamond M."/>
            <person name="Durham M.E."/>
            <person name="Foxe J.M."/>
            <person name="Go M."/>
            <person name="Henderson B.A."/>
            <person name="Jones I.B."/>
            <person name="McGettigan J.A."/>
            <person name="Micheletti S.J."/>
            <person name="Nasrallah M.E."/>
            <person name="Ortiz D."/>
            <person name="Piller C.R."/>
            <person name="Privatt S.R."/>
            <person name="Schneider S.L."/>
            <person name="Sharp S."/>
            <person name="Smith T.C."/>
            <person name="Stanton J.D."/>
            <person name="Ullery H.E."/>
            <person name="Wilson R.J."/>
            <person name="Serrano M.G."/>
            <person name="Buck G."/>
            <person name="Lee V."/>
            <person name="Wang Y."/>
            <person name="Carvalho R."/>
            <person name="Voegtly L."/>
            <person name="Shi R."/>
            <person name="Duckworth R."/>
            <person name="Johnson A."/>
            <person name="Loviza R."/>
            <person name="Walstead R."/>
            <person name="Shah Z."/>
            <person name="Kiflezghi M."/>
            <person name="Wade K."/>
            <person name="Ball S.L."/>
            <person name="Bradley K.W."/>
            <person name="Asai D.J."/>
            <person name="Bowman C.A."/>
            <person name="Russell D.A."/>
            <person name="Pope W.H."/>
            <person name="Jacobs-Sera D."/>
            <person name="Hendrix R.W."/>
            <person name="Hatfull G.F."/>
        </authorList>
    </citation>
    <scope>NUCLEOTIDE SEQUENCE</scope>
</reference>
<evidence type="ECO:0000259" key="1">
    <source>
        <dbReference type="Pfam" id="PF18899"/>
    </source>
</evidence>
<proteinExistence type="predicted"/>